<evidence type="ECO:0000313" key="3">
    <source>
        <dbReference type="EMBL" id="KAH6591129.1"/>
    </source>
</evidence>
<sequence length="252" mass="26717">MRIYSIVSLVVAGALPFQTVLSTAVATSSVAAMASTVASMYAGLQKTFTPPPPLQPAMSIPNRLLPVTSQSIIASVMESAVHHCIISAGPPGRGISPLHIKPPTPTGMIIANDHIALPLPASSFLKMAWNNMRLMQRSCRRGRRIEPCSPRRIATVDAMAMVISAIASSATDTSTKRRVSVLKAPLPQSHTGNALGDQVEIIEPSINQTRTNNGDGYSHMGKGYHNWSNLTNTLAIAAIQLGVVVLAVLIIL</sequence>
<dbReference type="Proteomes" id="UP001648503">
    <property type="component" value="Unassembled WGS sequence"/>
</dbReference>
<evidence type="ECO:0000256" key="1">
    <source>
        <dbReference type="SAM" id="Phobius"/>
    </source>
</evidence>
<keyword evidence="1" id="KW-1133">Transmembrane helix</keyword>
<keyword evidence="2" id="KW-0732">Signal</keyword>
<protein>
    <submittedName>
        <fullName evidence="3">Uncharacterized protein</fullName>
    </submittedName>
</protein>
<reference evidence="3 4" key="1">
    <citation type="submission" date="2021-02" db="EMBL/GenBank/DDBJ databases">
        <title>Variation within the Batrachochytrium salamandrivorans European outbreak.</title>
        <authorList>
            <person name="Kelly M."/>
            <person name="Pasmans F."/>
            <person name="Shea T.P."/>
            <person name="Munoz J.F."/>
            <person name="Carranza S."/>
            <person name="Cuomo C.A."/>
            <person name="Martel A."/>
        </authorList>
    </citation>
    <scope>NUCLEOTIDE SEQUENCE [LARGE SCALE GENOMIC DNA]</scope>
    <source>
        <strain evidence="3 4">AMFP18/2</strain>
    </source>
</reference>
<keyword evidence="4" id="KW-1185">Reference proteome</keyword>
<gene>
    <name evidence="3" type="ORF">BASA50_009131</name>
</gene>
<dbReference type="EMBL" id="JAFCIX010000418">
    <property type="protein sequence ID" value="KAH6591129.1"/>
    <property type="molecule type" value="Genomic_DNA"/>
</dbReference>
<proteinExistence type="predicted"/>
<comment type="caution">
    <text evidence="3">The sequence shown here is derived from an EMBL/GenBank/DDBJ whole genome shotgun (WGS) entry which is preliminary data.</text>
</comment>
<feature type="signal peptide" evidence="2">
    <location>
        <begin position="1"/>
        <end position="22"/>
    </location>
</feature>
<keyword evidence="1" id="KW-0812">Transmembrane</keyword>
<keyword evidence="1" id="KW-0472">Membrane</keyword>
<accession>A0ABQ8F2V0</accession>
<evidence type="ECO:0000256" key="2">
    <source>
        <dbReference type="SAM" id="SignalP"/>
    </source>
</evidence>
<feature type="chain" id="PRO_5045751132" evidence="2">
    <location>
        <begin position="23"/>
        <end position="252"/>
    </location>
</feature>
<name>A0ABQ8F2V0_9FUNG</name>
<evidence type="ECO:0000313" key="4">
    <source>
        <dbReference type="Proteomes" id="UP001648503"/>
    </source>
</evidence>
<feature type="transmembrane region" description="Helical" evidence="1">
    <location>
        <begin position="234"/>
        <end position="251"/>
    </location>
</feature>
<organism evidence="3 4">
    <name type="scientific">Batrachochytrium salamandrivorans</name>
    <dbReference type="NCBI Taxonomy" id="1357716"/>
    <lineage>
        <taxon>Eukaryota</taxon>
        <taxon>Fungi</taxon>
        <taxon>Fungi incertae sedis</taxon>
        <taxon>Chytridiomycota</taxon>
        <taxon>Chytridiomycota incertae sedis</taxon>
        <taxon>Chytridiomycetes</taxon>
        <taxon>Rhizophydiales</taxon>
        <taxon>Rhizophydiales incertae sedis</taxon>
        <taxon>Batrachochytrium</taxon>
    </lineage>
</organism>